<evidence type="ECO:0008006" key="3">
    <source>
        <dbReference type="Google" id="ProtNLM"/>
    </source>
</evidence>
<dbReference type="RefSeq" id="WP_042804023.1">
    <property type="nucleotide sequence ID" value="NZ_AVSP01000005.1"/>
</dbReference>
<sequence length="218" mass="23537">MATQTTPFQGTKFYIGTGLTQEKAITACTVTPNATITAAGHGAKAGDFVKITGLGALDGFYPVKSVASDVLTFADEVDWTSQDRPTDFAAAKVAVVKWSSNFCAIKNIEGDGDTLGEEDVTTMCSEGTETEAGEIEYGSIKLTFFYAPATAMQSDLRKKFFAKETFPWMMVLKNKQGSLYGTGFIQTSPNWSGEVKGKFESGVTIKKSKRDYHLPVIA</sequence>
<gene>
    <name evidence="1" type="ORF">AK33_09865</name>
</gene>
<reference evidence="1 2" key="1">
    <citation type="journal article" date="2014" name="Genome Announc.">
        <title>Genome Sequence of a Presumptive Mannheimia haemolytica Strain with an A1/A6-Cross-Reactive Serotype from a White-Tailed Deer (Odocoileus virginianus).</title>
        <authorList>
            <person name="Lawrence P.K."/>
            <person name="Bey R.F."/>
            <person name="Wiener B."/>
            <person name="Kittichotirat W."/>
            <person name="Bumgarner R.E."/>
        </authorList>
    </citation>
    <scope>NUCLEOTIDE SEQUENCE [LARGE SCALE GENOMIC DNA]</scope>
    <source>
        <strain evidence="1 2">PKL10</strain>
    </source>
</reference>
<evidence type="ECO:0000313" key="1">
    <source>
        <dbReference type="EMBL" id="EXI61526.1"/>
    </source>
</evidence>
<evidence type="ECO:0000313" key="2">
    <source>
        <dbReference type="Proteomes" id="UP000054123"/>
    </source>
</evidence>
<accession>A0A011MGD3</accession>
<keyword evidence="2" id="KW-1185">Reference proteome</keyword>
<dbReference type="EMBL" id="JANJ01000007">
    <property type="protein sequence ID" value="EXI61526.1"/>
    <property type="molecule type" value="Genomic_DNA"/>
</dbReference>
<dbReference type="Gene3D" id="4.10.410.40">
    <property type="match status" value="1"/>
</dbReference>
<comment type="caution">
    <text evidence="1">The sequence shown here is derived from an EMBL/GenBank/DDBJ whole genome shotgun (WGS) entry which is preliminary data.</text>
</comment>
<dbReference type="Proteomes" id="UP000054123">
    <property type="component" value="Unassembled WGS sequence"/>
</dbReference>
<dbReference type="OrthoDB" id="5672080at2"/>
<dbReference type="PATRIC" id="fig|1450449.3.peg.1962"/>
<protein>
    <recommendedName>
        <fullName evidence="3">Phage tail protein</fullName>
    </recommendedName>
</protein>
<organism evidence="1 2">
    <name type="scientific">Mannheimia granulomatis</name>
    <dbReference type="NCBI Taxonomy" id="85402"/>
    <lineage>
        <taxon>Bacteria</taxon>
        <taxon>Pseudomonadati</taxon>
        <taxon>Pseudomonadota</taxon>
        <taxon>Gammaproteobacteria</taxon>
        <taxon>Pasteurellales</taxon>
        <taxon>Pasteurellaceae</taxon>
        <taxon>Mannheimia</taxon>
    </lineage>
</organism>
<name>A0A011MGD3_9PAST</name>
<dbReference type="AlphaFoldDB" id="A0A011MGD3"/>
<proteinExistence type="predicted"/>